<dbReference type="CDD" id="cd22363">
    <property type="entry name" value="tRNA-intron_lyase_C"/>
    <property type="match status" value="1"/>
</dbReference>
<comment type="caution">
    <text evidence="8">The sequence shown here is derived from an EMBL/GenBank/DDBJ whole genome shotgun (WGS) entry which is preliminary data.</text>
</comment>
<dbReference type="Proteomes" id="UP000092321">
    <property type="component" value="Unassembled WGS sequence"/>
</dbReference>
<dbReference type="EMBL" id="LXPE01000011">
    <property type="protein sequence ID" value="OBA27054.1"/>
    <property type="molecule type" value="Genomic_DNA"/>
</dbReference>
<dbReference type="Pfam" id="PF01974">
    <property type="entry name" value="tRNA_int_endo"/>
    <property type="match status" value="1"/>
</dbReference>
<evidence type="ECO:0000256" key="5">
    <source>
        <dbReference type="ARBA" id="ARBA00034031"/>
    </source>
</evidence>
<dbReference type="EC" id="4.6.1.16" evidence="2"/>
<dbReference type="Pfam" id="PF26577">
    <property type="entry name" value="TSEN34_N"/>
    <property type="match status" value="1"/>
</dbReference>
<dbReference type="GO" id="GO:0000213">
    <property type="term" value="F:tRNA-intron lyase activity"/>
    <property type="evidence" value="ECO:0007669"/>
    <property type="project" value="UniProtKB-EC"/>
</dbReference>
<name>A0A1B7TE97_9ASCO</name>
<dbReference type="InterPro" id="IPR059049">
    <property type="entry name" value="TSEN34_N"/>
</dbReference>
<dbReference type="SUPFAM" id="SSF53032">
    <property type="entry name" value="tRNA-intron endonuclease catalytic domain-like"/>
    <property type="match status" value="1"/>
</dbReference>
<dbReference type="OrthoDB" id="48041at2759"/>
<evidence type="ECO:0000259" key="7">
    <source>
        <dbReference type="Pfam" id="PF26577"/>
    </source>
</evidence>
<keyword evidence="4" id="KW-0456">Lyase</keyword>
<feature type="domain" description="TSEN34 N-terminal" evidence="7">
    <location>
        <begin position="17"/>
        <end position="72"/>
    </location>
</feature>
<dbReference type="GO" id="GO:0005634">
    <property type="term" value="C:nucleus"/>
    <property type="evidence" value="ECO:0007669"/>
    <property type="project" value="UniProtKB-ARBA"/>
</dbReference>
<dbReference type="AlphaFoldDB" id="A0A1B7TE97"/>
<dbReference type="PANTHER" id="PTHR13070:SF0">
    <property type="entry name" value="TRNA-SPLICING ENDONUCLEASE SUBUNIT SEN34"/>
    <property type="match status" value="1"/>
</dbReference>
<evidence type="ECO:0000259" key="6">
    <source>
        <dbReference type="Pfam" id="PF01974"/>
    </source>
</evidence>
<evidence type="ECO:0000256" key="2">
    <source>
        <dbReference type="ARBA" id="ARBA00012573"/>
    </source>
</evidence>
<proteinExistence type="inferred from homology"/>
<dbReference type="InterPro" id="IPR006677">
    <property type="entry name" value="tRNA_intron_Endonuc_cat-like"/>
</dbReference>
<organism evidence="8 9">
    <name type="scientific">Hanseniaspora valbyensis NRRL Y-1626</name>
    <dbReference type="NCBI Taxonomy" id="766949"/>
    <lineage>
        <taxon>Eukaryota</taxon>
        <taxon>Fungi</taxon>
        <taxon>Dikarya</taxon>
        <taxon>Ascomycota</taxon>
        <taxon>Saccharomycotina</taxon>
        <taxon>Saccharomycetes</taxon>
        <taxon>Saccharomycodales</taxon>
        <taxon>Saccharomycodaceae</taxon>
        <taxon>Hanseniaspora</taxon>
    </lineage>
</organism>
<accession>A0A1B7TE97</accession>
<evidence type="ECO:0000256" key="1">
    <source>
        <dbReference type="ARBA" id="ARBA00008078"/>
    </source>
</evidence>
<evidence type="ECO:0000256" key="4">
    <source>
        <dbReference type="ARBA" id="ARBA00023239"/>
    </source>
</evidence>
<dbReference type="PANTHER" id="PTHR13070">
    <property type="entry name" value="TRNA-SPLICING ENDONUCLEASE SUBUNIT SEN34-RELATED"/>
    <property type="match status" value="1"/>
</dbReference>
<keyword evidence="3" id="KW-0819">tRNA processing</keyword>
<protein>
    <recommendedName>
        <fullName evidence="2">tRNA-intron lyase</fullName>
        <ecNumber evidence="2">4.6.1.16</ecNumber>
    </recommendedName>
</protein>
<evidence type="ECO:0000256" key="3">
    <source>
        <dbReference type="ARBA" id="ARBA00022694"/>
    </source>
</evidence>
<dbReference type="Gene3D" id="3.40.1350.10">
    <property type="match status" value="1"/>
</dbReference>
<comment type="catalytic activity">
    <reaction evidence="5">
        <text>pretRNA = a 3'-half-tRNA molecule with a 5'-OH end + a 5'-half-tRNA molecule with a 2',3'-cyclic phosphate end + an intron with a 2',3'-cyclic phosphate and a 5'-hydroxyl terminus.</text>
        <dbReference type="EC" id="4.6.1.16"/>
    </reaction>
</comment>
<reference evidence="9" key="1">
    <citation type="journal article" date="2016" name="Proc. Natl. Acad. Sci. U.S.A.">
        <title>Comparative genomics of biotechnologically important yeasts.</title>
        <authorList>
            <person name="Riley R."/>
            <person name="Haridas S."/>
            <person name="Wolfe K.H."/>
            <person name="Lopes M.R."/>
            <person name="Hittinger C.T."/>
            <person name="Goeker M."/>
            <person name="Salamov A.A."/>
            <person name="Wisecaver J.H."/>
            <person name="Long T.M."/>
            <person name="Calvey C.H."/>
            <person name="Aerts A.L."/>
            <person name="Barry K.W."/>
            <person name="Choi C."/>
            <person name="Clum A."/>
            <person name="Coughlan A.Y."/>
            <person name="Deshpande S."/>
            <person name="Douglass A.P."/>
            <person name="Hanson S.J."/>
            <person name="Klenk H.-P."/>
            <person name="LaButti K.M."/>
            <person name="Lapidus A."/>
            <person name="Lindquist E.A."/>
            <person name="Lipzen A.M."/>
            <person name="Meier-Kolthoff J.P."/>
            <person name="Ohm R.A."/>
            <person name="Otillar R.P."/>
            <person name="Pangilinan J.L."/>
            <person name="Peng Y."/>
            <person name="Rokas A."/>
            <person name="Rosa C.A."/>
            <person name="Scheuner C."/>
            <person name="Sibirny A.A."/>
            <person name="Slot J.C."/>
            <person name="Stielow J.B."/>
            <person name="Sun H."/>
            <person name="Kurtzman C.P."/>
            <person name="Blackwell M."/>
            <person name="Grigoriev I.V."/>
            <person name="Jeffries T.W."/>
        </authorList>
    </citation>
    <scope>NUCLEOTIDE SEQUENCE [LARGE SCALE GENOMIC DNA]</scope>
    <source>
        <strain evidence="9">NRRL Y-1626</strain>
    </source>
</reference>
<comment type="similarity">
    <text evidence="1">Belongs to the tRNA-intron endonuclease family.</text>
</comment>
<dbReference type="InterPro" id="IPR036167">
    <property type="entry name" value="tRNA_intron_Endo_cat-like_sf"/>
</dbReference>
<keyword evidence="9" id="KW-1185">Reference proteome</keyword>
<evidence type="ECO:0000313" key="9">
    <source>
        <dbReference type="Proteomes" id="UP000092321"/>
    </source>
</evidence>
<feature type="domain" description="tRNA intron endonuclease catalytic" evidence="6">
    <location>
        <begin position="164"/>
        <end position="228"/>
    </location>
</feature>
<dbReference type="InterPro" id="IPR011856">
    <property type="entry name" value="tRNA_endonuc-like_dom_sf"/>
</dbReference>
<dbReference type="GO" id="GO:0000379">
    <property type="term" value="P:tRNA-type intron splice site recognition and cleavage"/>
    <property type="evidence" value="ECO:0007669"/>
    <property type="project" value="TreeGrafter"/>
</dbReference>
<dbReference type="GO" id="GO:0003676">
    <property type="term" value="F:nucleic acid binding"/>
    <property type="evidence" value="ECO:0007669"/>
    <property type="project" value="InterPro"/>
</dbReference>
<gene>
    <name evidence="8" type="ORF">HANVADRAFT_52600</name>
</gene>
<sequence>MTDSLRFVLIKNNSNNFNKALVFDLDTYKFIRNKYNIVGKFIGILTDFKQQYNICNLPCEINILEICWLINQISNDEIKLHLYYNSSQSIEIETYDSKEEENNKNHLLIPFKNYYSNLKDNTESLLKELKTQLDNDLDYKFYSYLKTKFKSTDNNQIDQYPCLLSGLKFGGIYNLYLKDPLTIHSKYIVKNIIFGKNQSIPLVQLQSDIRLGSSTKKEVLVTFLNEDDLQFESYSFQWAGF</sequence>
<evidence type="ECO:0000313" key="8">
    <source>
        <dbReference type="EMBL" id="OBA27054.1"/>
    </source>
</evidence>